<keyword evidence="7 9" id="KW-0472">Membrane</keyword>
<dbReference type="PANTHER" id="PTHR35011:SF2">
    <property type="entry name" value="2,3-DIKETO-L-GULONATE TRAP TRANSPORTER SMALL PERMEASE PROTEIN YIAM"/>
    <property type="match status" value="1"/>
</dbReference>
<reference evidence="11" key="1">
    <citation type="submission" date="2023-07" db="EMBL/GenBank/DDBJ databases">
        <title>Genomic Encyclopedia of Type Strains, Phase IV (KMG-IV): sequencing the most valuable type-strain genomes for metagenomic binning, comparative biology and taxonomic classification.</title>
        <authorList>
            <person name="Goeker M."/>
        </authorList>
    </citation>
    <scope>NUCLEOTIDE SEQUENCE [LARGE SCALE GENOMIC DNA]</scope>
    <source>
        <strain evidence="11">JSM 076093</strain>
    </source>
</reference>
<accession>A0ABU0K3U5</accession>
<dbReference type="RefSeq" id="WP_301552694.1">
    <property type="nucleotide sequence ID" value="NZ_JAQRMZ010000009.1"/>
</dbReference>
<name>A0ABU0K3U5_9BACL</name>
<comment type="similarity">
    <text evidence="8">Belongs to the TRAP transporter small permease family.</text>
</comment>
<feature type="domain" description="Tripartite ATP-independent periplasmic transporters DctQ component" evidence="10">
    <location>
        <begin position="31"/>
        <end position="159"/>
    </location>
</feature>
<keyword evidence="6 9" id="KW-1133">Transmembrane helix</keyword>
<organism evidence="11 12">
    <name type="scientific">Guptibacillus hwajinpoensis</name>
    <dbReference type="NCBI Taxonomy" id="208199"/>
    <lineage>
        <taxon>Bacteria</taxon>
        <taxon>Bacillati</taxon>
        <taxon>Bacillota</taxon>
        <taxon>Bacilli</taxon>
        <taxon>Bacillales</taxon>
        <taxon>Guptibacillaceae</taxon>
        <taxon>Guptibacillus</taxon>
    </lineage>
</organism>
<dbReference type="InterPro" id="IPR055348">
    <property type="entry name" value="DctQ"/>
</dbReference>
<keyword evidence="12" id="KW-1185">Reference proteome</keyword>
<gene>
    <name evidence="11" type="ORF">QO000_003026</name>
</gene>
<dbReference type="PANTHER" id="PTHR35011">
    <property type="entry name" value="2,3-DIKETO-L-GULONATE TRAP TRANSPORTER SMALL PERMEASE PROTEIN YIAM"/>
    <property type="match status" value="1"/>
</dbReference>
<evidence type="ECO:0000256" key="4">
    <source>
        <dbReference type="ARBA" id="ARBA00022519"/>
    </source>
</evidence>
<dbReference type="GeneID" id="301328349"/>
<feature type="transmembrane region" description="Helical" evidence="9">
    <location>
        <begin position="12"/>
        <end position="35"/>
    </location>
</feature>
<evidence type="ECO:0000313" key="11">
    <source>
        <dbReference type="EMBL" id="MDQ0484042.1"/>
    </source>
</evidence>
<evidence type="ECO:0000256" key="7">
    <source>
        <dbReference type="ARBA" id="ARBA00023136"/>
    </source>
</evidence>
<dbReference type="InterPro" id="IPR007387">
    <property type="entry name" value="TRAP_DctQ"/>
</dbReference>
<protein>
    <submittedName>
        <fullName evidence="11">TRAP-type C4-dicarboxylate transport system permease small subunit</fullName>
    </submittedName>
</protein>
<comment type="caution">
    <text evidence="11">The sequence shown here is derived from an EMBL/GenBank/DDBJ whole genome shotgun (WGS) entry which is preliminary data.</text>
</comment>
<comment type="subcellular location">
    <subcellularLocation>
        <location evidence="1">Cell inner membrane</location>
        <topology evidence="1">Multi-pass membrane protein</topology>
    </subcellularLocation>
</comment>
<evidence type="ECO:0000313" key="12">
    <source>
        <dbReference type="Proteomes" id="UP001226720"/>
    </source>
</evidence>
<evidence type="ECO:0000256" key="1">
    <source>
        <dbReference type="ARBA" id="ARBA00004429"/>
    </source>
</evidence>
<evidence type="ECO:0000256" key="2">
    <source>
        <dbReference type="ARBA" id="ARBA00022448"/>
    </source>
</evidence>
<feature type="transmembrane region" description="Helical" evidence="9">
    <location>
        <begin position="94"/>
        <end position="115"/>
    </location>
</feature>
<feature type="transmembrane region" description="Helical" evidence="9">
    <location>
        <begin position="55"/>
        <end position="73"/>
    </location>
</feature>
<evidence type="ECO:0000256" key="9">
    <source>
        <dbReference type="SAM" id="Phobius"/>
    </source>
</evidence>
<sequence length="178" mass="20138">MLKEKQNLFSGIISAITKTIDLVSGLMMVLLTLVVFGEVLSRYVFNFPLVFTTELTSLLFPWLIFLGAVTVTRNEDHLAITVLRDKMPVLGQKIAYVIARLVMLYFSFYMVISSYGISRTVAAQPLPILRISKGWLYTSVTVSFILIILILVYQIVLVLTNKVSVTKEEVPHDLDYDL</sequence>
<evidence type="ECO:0000256" key="5">
    <source>
        <dbReference type="ARBA" id="ARBA00022692"/>
    </source>
</evidence>
<keyword evidence="4" id="KW-0997">Cell inner membrane</keyword>
<evidence type="ECO:0000259" key="10">
    <source>
        <dbReference type="Pfam" id="PF04290"/>
    </source>
</evidence>
<dbReference type="Proteomes" id="UP001226720">
    <property type="component" value="Unassembled WGS sequence"/>
</dbReference>
<feature type="transmembrane region" description="Helical" evidence="9">
    <location>
        <begin position="135"/>
        <end position="159"/>
    </location>
</feature>
<dbReference type="Pfam" id="PF04290">
    <property type="entry name" value="DctQ"/>
    <property type="match status" value="1"/>
</dbReference>
<dbReference type="EMBL" id="JAUSWM010000005">
    <property type="protein sequence ID" value="MDQ0484042.1"/>
    <property type="molecule type" value="Genomic_DNA"/>
</dbReference>
<keyword evidence="2" id="KW-0813">Transport</keyword>
<keyword evidence="3" id="KW-1003">Cell membrane</keyword>
<evidence type="ECO:0000256" key="8">
    <source>
        <dbReference type="ARBA" id="ARBA00038436"/>
    </source>
</evidence>
<keyword evidence="5 9" id="KW-0812">Transmembrane</keyword>
<evidence type="ECO:0000256" key="3">
    <source>
        <dbReference type="ARBA" id="ARBA00022475"/>
    </source>
</evidence>
<evidence type="ECO:0000256" key="6">
    <source>
        <dbReference type="ARBA" id="ARBA00022989"/>
    </source>
</evidence>
<proteinExistence type="inferred from homology"/>